<proteinExistence type="inferred from homology"/>
<evidence type="ECO:0000313" key="9">
    <source>
        <dbReference type="EMBL" id="OUL57783.1"/>
    </source>
</evidence>
<evidence type="ECO:0000256" key="2">
    <source>
        <dbReference type="ARBA" id="ARBA00004749"/>
    </source>
</evidence>
<name>A0A244CQ87_PSEDV</name>
<dbReference type="InterPro" id="IPR002938">
    <property type="entry name" value="FAD-bd"/>
</dbReference>
<dbReference type="PRINTS" id="PR00420">
    <property type="entry name" value="RNGMNOXGNASE"/>
</dbReference>
<dbReference type="GO" id="GO:0006744">
    <property type="term" value="P:ubiquinone biosynthetic process"/>
    <property type="evidence" value="ECO:0007669"/>
    <property type="project" value="UniProtKB-UniPathway"/>
</dbReference>
<dbReference type="NCBIfam" id="TIGR01988">
    <property type="entry name" value="Ubi-OHases"/>
    <property type="match status" value="1"/>
</dbReference>
<dbReference type="PANTHER" id="PTHR43876:SF25">
    <property type="entry name" value="MONOOXYGENASE NMA2164"/>
    <property type="match status" value="1"/>
</dbReference>
<feature type="domain" description="FAD-binding" evidence="8">
    <location>
        <begin position="5"/>
        <end position="314"/>
    </location>
</feature>
<dbReference type="Gene3D" id="3.50.50.60">
    <property type="entry name" value="FAD/NAD(P)-binding domain"/>
    <property type="match status" value="2"/>
</dbReference>
<evidence type="ECO:0000259" key="8">
    <source>
        <dbReference type="Pfam" id="PF01494"/>
    </source>
</evidence>
<keyword evidence="4" id="KW-0285">Flavoprotein</keyword>
<dbReference type="Proteomes" id="UP000194841">
    <property type="component" value="Unassembled WGS sequence"/>
</dbReference>
<comment type="pathway">
    <text evidence="2">Cofactor biosynthesis; ubiquinone biosynthesis.</text>
</comment>
<evidence type="ECO:0000256" key="5">
    <source>
        <dbReference type="ARBA" id="ARBA00022827"/>
    </source>
</evidence>
<organism evidence="9 10">
    <name type="scientific">Pseudoalteromonas ulvae</name>
    <dbReference type="NCBI Taxonomy" id="107327"/>
    <lineage>
        <taxon>Bacteria</taxon>
        <taxon>Pseudomonadati</taxon>
        <taxon>Pseudomonadota</taxon>
        <taxon>Gammaproteobacteria</taxon>
        <taxon>Alteromonadales</taxon>
        <taxon>Pseudoalteromonadaceae</taxon>
        <taxon>Pseudoalteromonas</taxon>
    </lineage>
</organism>
<keyword evidence="10" id="KW-1185">Reference proteome</keyword>
<sequence>MTHELIIIGAGPCALALAKSLADSPFQITIIEQADENHCANPDYDGRDIALTHHSKALLQQFNLWHELEHIYPIEQAKVFNGQSVKSLDFWQHSGSALGYLVSNHDLRATLYHSVCMQDNVQFMWQTRISQVEKVATGYRVLLANGHSLTTPLLIAADSRFSNTRRQLGIASQVTDFARTAIVARMSHDLTHQKIAYECFLYGFTLAVLPLSEHESSVVITADSDQAQQLIALDEHAYAQFVMTAFGHQLGKMALCSQRFSYPLVGVLAKQFSKEHVALIGDAAVGMHPVTAHGFNLGLKGAHKLAQCLCKAEQSGQPYWSTTVLNEYERYHQREVKIMYYGTNGLVHLFTNDSPPAKLIRNWVLNVSRHCPPIRKAITAKLAQKTRVF</sequence>
<evidence type="ECO:0000256" key="7">
    <source>
        <dbReference type="ARBA" id="ARBA00023033"/>
    </source>
</evidence>
<keyword evidence="6" id="KW-0560">Oxidoreductase</keyword>
<dbReference type="NCBIfam" id="NF006593">
    <property type="entry name" value="PRK09126.1"/>
    <property type="match status" value="1"/>
</dbReference>
<dbReference type="InterPro" id="IPR010971">
    <property type="entry name" value="UbiH/COQ6"/>
</dbReference>
<dbReference type="RefSeq" id="WP_086744365.1">
    <property type="nucleotide sequence ID" value="NZ_MWPV01000003.1"/>
</dbReference>
<evidence type="ECO:0000313" key="10">
    <source>
        <dbReference type="Proteomes" id="UP000194841"/>
    </source>
</evidence>
<dbReference type="InterPro" id="IPR036188">
    <property type="entry name" value="FAD/NAD-bd_sf"/>
</dbReference>
<comment type="caution">
    <text evidence="9">The sequence shown here is derived from an EMBL/GenBank/DDBJ whole genome shotgun (WGS) entry which is preliminary data.</text>
</comment>
<dbReference type="GO" id="GO:0071949">
    <property type="term" value="F:FAD binding"/>
    <property type="evidence" value="ECO:0007669"/>
    <property type="project" value="InterPro"/>
</dbReference>
<evidence type="ECO:0000256" key="6">
    <source>
        <dbReference type="ARBA" id="ARBA00023002"/>
    </source>
</evidence>
<dbReference type="AlphaFoldDB" id="A0A244CQ87"/>
<keyword evidence="5" id="KW-0274">FAD</keyword>
<evidence type="ECO:0000256" key="1">
    <source>
        <dbReference type="ARBA" id="ARBA00001974"/>
    </source>
</evidence>
<dbReference type="GO" id="GO:0004497">
    <property type="term" value="F:monooxygenase activity"/>
    <property type="evidence" value="ECO:0007669"/>
    <property type="project" value="UniProtKB-KW"/>
</dbReference>
<dbReference type="Pfam" id="PF01494">
    <property type="entry name" value="FAD_binding_3"/>
    <property type="match status" value="1"/>
</dbReference>
<reference evidence="9 10" key="1">
    <citation type="submission" date="2017-02" db="EMBL/GenBank/DDBJ databases">
        <title>Pseudoalteromonas ulvae TC14 Genome.</title>
        <authorList>
            <person name="Molmeret M."/>
        </authorList>
    </citation>
    <scope>NUCLEOTIDE SEQUENCE [LARGE SCALE GENOMIC DNA]</scope>
    <source>
        <strain evidence="9">TC14</strain>
    </source>
</reference>
<keyword evidence="7" id="KW-0503">Monooxygenase</keyword>
<evidence type="ECO:0000256" key="3">
    <source>
        <dbReference type="ARBA" id="ARBA00005349"/>
    </source>
</evidence>
<protein>
    <recommendedName>
        <fullName evidence="8">FAD-binding domain-containing protein</fullName>
    </recommendedName>
</protein>
<accession>A0A244CQ87</accession>
<dbReference type="GO" id="GO:0016705">
    <property type="term" value="F:oxidoreductase activity, acting on paired donors, with incorporation or reduction of molecular oxygen"/>
    <property type="evidence" value="ECO:0007669"/>
    <property type="project" value="InterPro"/>
</dbReference>
<dbReference type="OrthoDB" id="9769565at2"/>
<dbReference type="UniPathway" id="UPA00232"/>
<dbReference type="SUPFAM" id="SSF51905">
    <property type="entry name" value="FAD/NAD(P)-binding domain"/>
    <property type="match status" value="1"/>
</dbReference>
<dbReference type="InterPro" id="IPR051205">
    <property type="entry name" value="UbiH/COQ6_monooxygenase"/>
</dbReference>
<dbReference type="EMBL" id="MWPV01000003">
    <property type="protein sequence ID" value="OUL57783.1"/>
    <property type="molecule type" value="Genomic_DNA"/>
</dbReference>
<comment type="cofactor">
    <cofactor evidence="1">
        <name>FAD</name>
        <dbReference type="ChEBI" id="CHEBI:57692"/>
    </cofactor>
</comment>
<comment type="similarity">
    <text evidence="3">Belongs to the UbiH/COQ6 family.</text>
</comment>
<dbReference type="PANTHER" id="PTHR43876">
    <property type="entry name" value="UBIQUINONE BIOSYNTHESIS MONOOXYGENASE COQ6, MITOCHONDRIAL"/>
    <property type="match status" value="1"/>
</dbReference>
<evidence type="ECO:0000256" key="4">
    <source>
        <dbReference type="ARBA" id="ARBA00022630"/>
    </source>
</evidence>
<gene>
    <name evidence="9" type="ORF">B1199_12065</name>
</gene>